<reference evidence="1 2" key="1">
    <citation type="submission" date="2017-12" db="EMBL/GenBank/DDBJ databases">
        <title>Characterization of six clinical isolates of Enterochimera gen. nov., a novel genus of the Yersiniaciae family and the three species Enterochimera arupensis sp. nov., Enterochimera coloradensis sp. nov, and Enterochimera californica sp. nov.</title>
        <authorList>
            <person name="Rossi A."/>
            <person name="Fisher M."/>
        </authorList>
    </citation>
    <scope>NUCLEOTIDE SEQUENCE [LARGE SCALE GENOMIC DNA]</scope>
    <source>
        <strain evidence="2">2016-Iso4</strain>
    </source>
</reference>
<dbReference type="Proteomes" id="UP000234503">
    <property type="component" value="Unassembled WGS sequence"/>
</dbReference>
<organism evidence="1 2">
    <name type="scientific">Chimaeribacter coloradensis</name>
    <dbReference type="NCBI Taxonomy" id="2060068"/>
    <lineage>
        <taxon>Bacteria</taxon>
        <taxon>Pseudomonadati</taxon>
        <taxon>Pseudomonadota</taxon>
        <taxon>Gammaproteobacteria</taxon>
        <taxon>Enterobacterales</taxon>
        <taxon>Yersiniaceae</taxon>
        <taxon>Chimaeribacter</taxon>
    </lineage>
</organism>
<dbReference type="OrthoDB" id="9790012at2"/>
<dbReference type="PANTHER" id="PTHR39328:SF1">
    <property type="entry name" value="BLL2871 PROTEIN"/>
    <property type="match status" value="1"/>
</dbReference>
<accession>A0A2N5DUA7</accession>
<dbReference type="SUPFAM" id="SSF56235">
    <property type="entry name" value="N-terminal nucleophile aminohydrolases (Ntn hydrolases)"/>
    <property type="match status" value="1"/>
</dbReference>
<name>A0A2N5DUA7_9GAMM</name>
<protein>
    <submittedName>
        <fullName evidence="1">DUF1028 domain-containing protein</fullName>
    </submittedName>
</protein>
<dbReference type="Pfam" id="PF06267">
    <property type="entry name" value="DUF1028"/>
    <property type="match status" value="1"/>
</dbReference>
<proteinExistence type="predicted"/>
<keyword evidence="2" id="KW-1185">Reference proteome</keyword>
<dbReference type="EMBL" id="PJZH01000032">
    <property type="protein sequence ID" value="PLR30316.1"/>
    <property type="molecule type" value="Genomic_DNA"/>
</dbReference>
<dbReference type="PANTHER" id="PTHR39328">
    <property type="entry name" value="BLL2871 PROTEIN"/>
    <property type="match status" value="1"/>
</dbReference>
<comment type="caution">
    <text evidence="1">The sequence shown here is derived from an EMBL/GenBank/DDBJ whole genome shotgun (WGS) entry which is preliminary data.</text>
</comment>
<dbReference type="AlphaFoldDB" id="A0A2N5DUA7"/>
<sequence length="213" mass="22420">MTFSIVARDDTHGELGIAVAAGQPAIGALVPHGFSQVGVLASQGLPNPLYGTQGLAQLGSGVNAACTLERLLCADKARAERQLIVIDRFGRTAAWTGAGCEGYAGHLQADQVAIAGSFLAGRGVLQSMMNSWLKSQGKPLAKRLLLALLAGEHSGGDVRGVKSAALRVYGERRYPDVDVRVDWCDTPLVTLKAALKQVQAAPHAAYLRRLPAR</sequence>
<evidence type="ECO:0000313" key="2">
    <source>
        <dbReference type="Proteomes" id="UP000234503"/>
    </source>
</evidence>
<dbReference type="InterPro" id="IPR029055">
    <property type="entry name" value="Ntn_hydrolases_N"/>
</dbReference>
<dbReference type="RefSeq" id="WP_101826711.1">
    <property type="nucleotide sequence ID" value="NZ_PJZH01000032.1"/>
</dbReference>
<dbReference type="Gene3D" id="3.60.20.10">
    <property type="entry name" value="Glutamine Phosphoribosylpyrophosphate, subunit 1, domain 1"/>
    <property type="match status" value="1"/>
</dbReference>
<gene>
    <name evidence="1" type="ORF">CYR32_19105</name>
</gene>
<evidence type="ECO:0000313" key="1">
    <source>
        <dbReference type="EMBL" id="PLR30316.1"/>
    </source>
</evidence>
<dbReference type="InterPro" id="IPR010430">
    <property type="entry name" value="DUF1028"/>
</dbReference>